<gene>
    <name evidence="4" type="ordered locus">RSal33209_1800</name>
</gene>
<feature type="domain" description="PASTA" evidence="3">
    <location>
        <begin position="291"/>
        <end position="361"/>
    </location>
</feature>
<dbReference type="RefSeq" id="WP_012245204.1">
    <property type="nucleotide sequence ID" value="NC_010168.1"/>
</dbReference>
<protein>
    <submittedName>
        <fullName evidence="4">Putative serine/threonine protein kinase</fullName>
        <ecNumber evidence="4">2.7.11.1</ecNumber>
    </submittedName>
</protein>
<reference evidence="5" key="1">
    <citation type="journal article" date="2008" name="J. Bacteriol.">
        <title>Genome sequence of the fish pathogen Renibacterium salmoninarum suggests reductive evolution away from an environmental Arthrobacter ancestor.</title>
        <authorList>
            <person name="Wiens G.D."/>
            <person name="Rockey D.D."/>
            <person name="Wu Z."/>
            <person name="Chang J."/>
            <person name="Levy R."/>
            <person name="Crane S."/>
            <person name="Chen D.S."/>
            <person name="Capri G.R."/>
            <person name="Burnett J.R."/>
            <person name="Sudheesh P.S."/>
            <person name="Schipma M.J."/>
            <person name="Burd H."/>
            <person name="Bhattacharyya A."/>
            <person name="Rhodes L.D."/>
            <person name="Kaul R."/>
            <person name="Strom M.S."/>
        </authorList>
    </citation>
    <scope>NUCLEOTIDE SEQUENCE [LARGE SCALE GENOMIC DNA]</scope>
    <source>
        <strain evidence="5">ATCC 33209 / DSM 20767 / JCM 11484 / NBRC 15589 / NCIMB 2235</strain>
    </source>
</reference>
<keyword evidence="5" id="KW-1185">Reference proteome</keyword>
<dbReference type="PROSITE" id="PS50011">
    <property type="entry name" value="PROTEIN_KINASE_DOM"/>
    <property type="match status" value="1"/>
</dbReference>
<keyword evidence="1" id="KW-1133">Transmembrane helix</keyword>
<evidence type="ECO:0000259" key="3">
    <source>
        <dbReference type="PROSITE" id="PS51178"/>
    </source>
</evidence>
<dbReference type="EMBL" id="CP000910">
    <property type="protein sequence ID" value="ABY23533.1"/>
    <property type="molecule type" value="Genomic_DNA"/>
</dbReference>
<dbReference type="GO" id="GO:0004674">
    <property type="term" value="F:protein serine/threonine kinase activity"/>
    <property type="evidence" value="ECO:0007669"/>
    <property type="project" value="UniProtKB-KW"/>
</dbReference>
<evidence type="ECO:0000313" key="4">
    <source>
        <dbReference type="EMBL" id="ABY23533.1"/>
    </source>
</evidence>
<dbReference type="KEGG" id="rsa:RSal33209_1800"/>
<dbReference type="CDD" id="cd06577">
    <property type="entry name" value="PASTA_pknB"/>
    <property type="match status" value="2"/>
</dbReference>
<feature type="domain" description="PASTA" evidence="3">
    <location>
        <begin position="362"/>
        <end position="427"/>
    </location>
</feature>
<dbReference type="InterPro" id="IPR011009">
    <property type="entry name" value="Kinase-like_dom_sf"/>
</dbReference>
<dbReference type="InterPro" id="IPR000719">
    <property type="entry name" value="Prot_kinase_dom"/>
</dbReference>
<dbReference type="Pfam" id="PF03793">
    <property type="entry name" value="PASTA"/>
    <property type="match status" value="2"/>
</dbReference>
<dbReference type="GO" id="GO:0005524">
    <property type="term" value="F:ATP binding"/>
    <property type="evidence" value="ECO:0007669"/>
    <property type="project" value="InterPro"/>
</dbReference>
<dbReference type="AlphaFoldDB" id="A9WMH8"/>
<keyword evidence="1" id="KW-0812">Transmembrane</keyword>
<dbReference type="SMART" id="SM00740">
    <property type="entry name" value="PASTA"/>
    <property type="match status" value="2"/>
</dbReference>
<dbReference type="EC" id="2.7.11.1" evidence="4"/>
<keyword evidence="4" id="KW-0418">Kinase</keyword>
<dbReference type="eggNOG" id="COG0515">
    <property type="taxonomic scope" value="Bacteria"/>
</dbReference>
<accession>A9WMH8</accession>
<dbReference type="SMR" id="A9WMH8"/>
<dbReference type="SUPFAM" id="SSF56112">
    <property type="entry name" value="Protein kinase-like (PK-like)"/>
    <property type="match status" value="1"/>
</dbReference>
<keyword evidence="1" id="KW-0472">Membrane</keyword>
<evidence type="ECO:0000313" key="5">
    <source>
        <dbReference type="Proteomes" id="UP000002007"/>
    </source>
</evidence>
<dbReference type="Gene3D" id="1.10.510.10">
    <property type="entry name" value="Transferase(Phosphotransferase) domain 1"/>
    <property type="match status" value="1"/>
</dbReference>
<feature type="domain" description="Protein kinase" evidence="2">
    <location>
        <begin position="1"/>
        <end position="278"/>
    </location>
</feature>
<dbReference type="PROSITE" id="PS51178">
    <property type="entry name" value="PASTA"/>
    <property type="match status" value="2"/>
</dbReference>
<sequence length="502" mass="52440">MTASEMSTVYRTPPTQLVGMLLNGRYELTEFIRYEGTIQVYRGWDSSLFRVVQLRVLPPTNSTEVASFRSAIKAAAELMFQHTVMVYDAGAQSTAEGRFWWAASEYFEADLPAKLGASDVLNLARQLASTMAQAHAAKIVHGKLSPHNVLVAADLQLRIAGFGEAESKSSTAADVLGFQTVLRHWLARCPAPSPLRRRLSQIADRCGTGLLDFEAIVRSLDVPLRRPPRTAPLPVIAAPAAGTRATGTLPALANAPKKRAQQRNSAIAVPGFAIVILLGLIAAVWGLSTLNSEPAAALRIPSVYGLSPDETKTKLSTAGFELGGQRSEPSMSVPAGQILSTDPASGQHADSGSFVVLVLSAGKPKVTVPPAVGNSAQKFSAKLVALGLRVNVVEKDGAGTAGTVLGVSPAAGSSVEAESIIQVSAASGYQAAPSGLVGKASKDAVAALHAAGFTAQIAKAPGFGATPGTVLAIAPSTRAAVNRHDECCRGSINTRHRRCELF</sequence>
<evidence type="ECO:0000259" key="2">
    <source>
        <dbReference type="PROSITE" id="PS50011"/>
    </source>
</evidence>
<feature type="transmembrane region" description="Helical" evidence="1">
    <location>
        <begin position="266"/>
        <end position="287"/>
    </location>
</feature>
<dbReference type="eggNOG" id="COG2815">
    <property type="taxonomic scope" value="Bacteria"/>
</dbReference>
<dbReference type="STRING" id="288705.RSal33209_1800"/>
<keyword evidence="4" id="KW-0808">Transferase</keyword>
<dbReference type="InterPro" id="IPR001245">
    <property type="entry name" value="Ser-Thr/Tyr_kinase_cat_dom"/>
</dbReference>
<dbReference type="HOGENOM" id="CLU_542753_0_0_11"/>
<dbReference type="InterPro" id="IPR005543">
    <property type="entry name" value="PASTA_dom"/>
</dbReference>
<name>A9WMH8_RENSM</name>
<dbReference type="Proteomes" id="UP000002007">
    <property type="component" value="Chromosome"/>
</dbReference>
<dbReference type="Pfam" id="PF07714">
    <property type="entry name" value="PK_Tyr_Ser-Thr"/>
    <property type="match status" value="1"/>
</dbReference>
<keyword evidence="4" id="KW-0723">Serine/threonine-protein kinase</keyword>
<dbReference type="Gene3D" id="3.30.10.20">
    <property type="match status" value="2"/>
</dbReference>
<proteinExistence type="predicted"/>
<organism evidence="4 5">
    <name type="scientific">Renibacterium salmoninarum (strain ATCC 33209 / DSM 20767 / JCM 11484 / NBRC 15589 / NCIMB 2235)</name>
    <dbReference type="NCBI Taxonomy" id="288705"/>
    <lineage>
        <taxon>Bacteria</taxon>
        <taxon>Bacillati</taxon>
        <taxon>Actinomycetota</taxon>
        <taxon>Actinomycetes</taxon>
        <taxon>Micrococcales</taxon>
        <taxon>Micrococcaceae</taxon>
        <taxon>Renibacterium</taxon>
    </lineage>
</organism>
<dbReference type="Gene3D" id="3.30.200.20">
    <property type="entry name" value="Phosphorylase Kinase, domain 1"/>
    <property type="match status" value="1"/>
</dbReference>
<evidence type="ECO:0000256" key="1">
    <source>
        <dbReference type="SAM" id="Phobius"/>
    </source>
</evidence>